<feature type="region of interest" description="Disordered" evidence="1">
    <location>
        <begin position="210"/>
        <end position="278"/>
    </location>
</feature>
<protein>
    <recommendedName>
        <fullName evidence="2">RNase MRP protein 1 RNA binding domain-containing protein</fullName>
    </recommendedName>
</protein>
<dbReference type="GO" id="GO:0000466">
    <property type="term" value="P:maturation of 5.8S rRNA from tricistronic rRNA transcript (SSU-rRNA, 5.8S rRNA, LSU-rRNA)"/>
    <property type="evidence" value="ECO:0007669"/>
    <property type="project" value="TreeGrafter"/>
</dbReference>
<comment type="caution">
    <text evidence="3">The sequence shown here is derived from an EMBL/GenBank/DDBJ whole genome shotgun (WGS) entry which is preliminary data.</text>
</comment>
<dbReference type="InterPro" id="IPR047205">
    <property type="entry name" value="RMP1"/>
</dbReference>
<dbReference type="CDD" id="cd22573">
    <property type="entry name" value="RMP1_RBD"/>
    <property type="match status" value="1"/>
</dbReference>
<accession>A0A9P8ZXA4</accession>
<dbReference type="GO" id="GO:0042134">
    <property type="term" value="F:rRNA primary transcript binding"/>
    <property type="evidence" value="ECO:0007669"/>
    <property type="project" value="InterPro"/>
</dbReference>
<sequence length="278" mass="29881">MGDSTKVQAPSASSYQSALAKVQPLVPILAGFNHRNRSQHRHARWWAAFGSLRRNVGRLVSELEAAAAKRDARNPSKKRGRGGQEGGGGNGGKAVEDKARWMRDFLVGEAYLDFSQLAADNQFAVLGIVLLGVLASVHDACIQLVGEASSLVEVALDELSTAIAEPAVVVEVVQKDMAKKPSVKRAGLAENDVDFGQVVSREEVAAAATAAQTPKIREADGEPSVKRKKKDVGKSTNKPIEEVASREEVPKKDKAAKEKKKKKKSQGDEFDDLFSSLV</sequence>
<dbReference type="PANTHER" id="PTHR37792">
    <property type="entry name" value="RIBONUCLEASE MRP PROTEIN SUBUNIT RMP1"/>
    <property type="match status" value="1"/>
</dbReference>
<dbReference type="GO" id="GO:0000294">
    <property type="term" value="P:nuclear-transcribed mRNA catabolic process, RNase MRP-dependent"/>
    <property type="evidence" value="ECO:0007669"/>
    <property type="project" value="TreeGrafter"/>
</dbReference>
<gene>
    <name evidence="3" type="ORF">BKA67DRAFT_563530</name>
</gene>
<dbReference type="Pfam" id="PF20945">
    <property type="entry name" value="RMP1"/>
    <property type="match status" value="1"/>
</dbReference>
<reference evidence="3" key="1">
    <citation type="journal article" date="2021" name="Nat. Commun.">
        <title>Genetic determinants of endophytism in the Arabidopsis root mycobiome.</title>
        <authorList>
            <person name="Mesny F."/>
            <person name="Miyauchi S."/>
            <person name="Thiergart T."/>
            <person name="Pickel B."/>
            <person name="Atanasova L."/>
            <person name="Karlsson M."/>
            <person name="Huettel B."/>
            <person name="Barry K.W."/>
            <person name="Haridas S."/>
            <person name="Chen C."/>
            <person name="Bauer D."/>
            <person name="Andreopoulos W."/>
            <person name="Pangilinan J."/>
            <person name="LaButti K."/>
            <person name="Riley R."/>
            <person name="Lipzen A."/>
            <person name="Clum A."/>
            <person name="Drula E."/>
            <person name="Henrissat B."/>
            <person name="Kohler A."/>
            <person name="Grigoriev I.V."/>
            <person name="Martin F.M."/>
            <person name="Hacquard S."/>
        </authorList>
    </citation>
    <scope>NUCLEOTIDE SEQUENCE</scope>
    <source>
        <strain evidence="3">MPI-SDFR-AT-0073</strain>
    </source>
</reference>
<proteinExistence type="predicted"/>
<feature type="compositionally biased region" description="Basic and acidic residues" evidence="1">
    <location>
        <begin position="239"/>
        <end position="256"/>
    </location>
</feature>
<evidence type="ECO:0000256" key="1">
    <source>
        <dbReference type="SAM" id="MobiDB-lite"/>
    </source>
</evidence>
<keyword evidence="4" id="KW-1185">Reference proteome</keyword>
<dbReference type="InterPro" id="IPR047204">
    <property type="entry name" value="RMP1_RBD"/>
</dbReference>
<evidence type="ECO:0000313" key="4">
    <source>
        <dbReference type="Proteomes" id="UP000758603"/>
    </source>
</evidence>
<dbReference type="OrthoDB" id="5414547at2759"/>
<dbReference type="AlphaFoldDB" id="A0A9P8ZXA4"/>
<feature type="domain" description="RNase MRP protein 1 RNA binding" evidence="2">
    <location>
        <begin position="29"/>
        <end position="135"/>
    </location>
</feature>
<feature type="region of interest" description="Disordered" evidence="1">
    <location>
        <begin position="67"/>
        <end position="95"/>
    </location>
</feature>
<dbReference type="RefSeq" id="XP_045958168.1">
    <property type="nucleotide sequence ID" value="XM_046102666.1"/>
</dbReference>
<feature type="compositionally biased region" description="Basic and acidic residues" evidence="1">
    <location>
        <begin position="215"/>
        <end position="225"/>
    </location>
</feature>
<dbReference type="Proteomes" id="UP000758603">
    <property type="component" value="Unassembled WGS sequence"/>
</dbReference>
<feature type="compositionally biased region" description="Gly residues" evidence="1">
    <location>
        <begin position="83"/>
        <end position="92"/>
    </location>
</feature>
<name>A0A9P8ZXA4_9PEZI</name>
<dbReference type="PANTHER" id="PTHR37792:SF1">
    <property type="entry name" value="RIBONUCLEASE MRP PROTEIN SUBUNIT RMP1"/>
    <property type="match status" value="1"/>
</dbReference>
<organism evidence="3 4">
    <name type="scientific">Truncatella angustata</name>
    <dbReference type="NCBI Taxonomy" id="152316"/>
    <lineage>
        <taxon>Eukaryota</taxon>
        <taxon>Fungi</taxon>
        <taxon>Dikarya</taxon>
        <taxon>Ascomycota</taxon>
        <taxon>Pezizomycotina</taxon>
        <taxon>Sordariomycetes</taxon>
        <taxon>Xylariomycetidae</taxon>
        <taxon>Amphisphaeriales</taxon>
        <taxon>Sporocadaceae</taxon>
        <taxon>Truncatella</taxon>
    </lineage>
</organism>
<evidence type="ECO:0000259" key="2">
    <source>
        <dbReference type="Pfam" id="PF20945"/>
    </source>
</evidence>
<evidence type="ECO:0000313" key="3">
    <source>
        <dbReference type="EMBL" id="KAH6653898.1"/>
    </source>
</evidence>
<dbReference type="GO" id="GO:0000172">
    <property type="term" value="C:ribonuclease MRP complex"/>
    <property type="evidence" value="ECO:0007669"/>
    <property type="project" value="InterPro"/>
</dbReference>
<dbReference type="GeneID" id="70131558"/>
<dbReference type="EMBL" id="JAGPXC010000004">
    <property type="protein sequence ID" value="KAH6653898.1"/>
    <property type="molecule type" value="Genomic_DNA"/>
</dbReference>